<dbReference type="EMBL" id="JAYWIO010000006">
    <property type="protein sequence ID" value="KAK7257603.1"/>
    <property type="molecule type" value="Genomic_DNA"/>
</dbReference>
<feature type="transmembrane region" description="Helical" evidence="3">
    <location>
        <begin position="39"/>
        <end position="59"/>
    </location>
</feature>
<dbReference type="GO" id="GO:0009506">
    <property type="term" value="C:plasmodesma"/>
    <property type="evidence" value="ECO:0007669"/>
    <property type="project" value="TreeGrafter"/>
</dbReference>
<dbReference type="GO" id="GO:0098542">
    <property type="term" value="P:defense response to other organism"/>
    <property type="evidence" value="ECO:0007669"/>
    <property type="project" value="InterPro"/>
</dbReference>
<evidence type="ECO:0000256" key="3">
    <source>
        <dbReference type="SAM" id="Phobius"/>
    </source>
</evidence>
<evidence type="ECO:0000313" key="4">
    <source>
        <dbReference type="EMBL" id="KAK7257603.1"/>
    </source>
</evidence>
<evidence type="ECO:0000313" key="5">
    <source>
        <dbReference type="Proteomes" id="UP001372338"/>
    </source>
</evidence>
<sequence length="228" mass="24795">MQNSACTHATEGNGGDAEQNSSASTTNAPPCCCCCCCCGKIICSIFVLFIILLICYLLVNGNVPKSPNFQVGSLSLTNFTSCGSVTGAWQITFLTRNCHKKIMAVNYGPLRAIVYYQNAYLSDSQILPFRQDPHSKTALDVSISAFDVNVGQFFLNGMKKEMMEEGSIGFKVVVIGSIKYEPSIPLIKRHFFTGRRLYITCDRLQVNISSNTSSSSGELVGGPGECYD</sequence>
<evidence type="ECO:0008006" key="6">
    <source>
        <dbReference type="Google" id="ProtNLM"/>
    </source>
</evidence>
<evidence type="ECO:0000256" key="1">
    <source>
        <dbReference type="ARBA" id="ARBA00004370"/>
    </source>
</evidence>
<reference evidence="4 5" key="1">
    <citation type="submission" date="2024-01" db="EMBL/GenBank/DDBJ databases">
        <title>The genomes of 5 underutilized Papilionoideae crops provide insights into root nodulation and disease resistanc.</title>
        <authorList>
            <person name="Yuan L."/>
        </authorList>
    </citation>
    <scope>NUCLEOTIDE SEQUENCE [LARGE SCALE GENOMIC DNA]</scope>
    <source>
        <strain evidence="4">ZHUSHIDOU_FW_LH</strain>
        <tissue evidence="4">Leaf</tissue>
    </source>
</reference>
<dbReference type="AlphaFoldDB" id="A0AAN9HVE6"/>
<dbReference type="PANTHER" id="PTHR31415:SF4">
    <property type="entry name" value="NDR1_HIN1-LIKE PROTEIN 3"/>
    <property type="match status" value="1"/>
</dbReference>
<organism evidence="4 5">
    <name type="scientific">Crotalaria pallida</name>
    <name type="common">Smooth rattlebox</name>
    <name type="synonym">Crotalaria striata</name>
    <dbReference type="NCBI Taxonomy" id="3830"/>
    <lineage>
        <taxon>Eukaryota</taxon>
        <taxon>Viridiplantae</taxon>
        <taxon>Streptophyta</taxon>
        <taxon>Embryophyta</taxon>
        <taxon>Tracheophyta</taxon>
        <taxon>Spermatophyta</taxon>
        <taxon>Magnoliopsida</taxon>
        <taxon>eudicotyledons</taxon>
        <taxon>Gunneridae</taxon>
        <taxon>Pentapetalae</taxon>
        <taxon>rosids</taxon>
        <taxon>fabids</taxon>
        <taxon>Fabales</taxon>
        <taxon>Fabaceae</taxon>
        <taxon>Papilionoideae</taxon>
        <taxon>50 kb inversion clade</taxon>
        <taxon>genistoids sensu lato</taxon>
        <taxon>core genistoids</taxon>
        <taxon>Crotalarieae</taxon>
        <taxon>Crotalaria</taxon>
    </lineage>
</organism>
<accession>A0AAN9HVE6</accession>
<evidence type="ECO:0000256" key="2">
    <source>
        <dbReference type="ARBA" id="ARBA00023136"/>
    </source>
</evidence>
<keyword evidence="3" id="KW-1133">Transmembrane helix</keyword>
<dbReference type="PANTHER" id="PTHR31415">
    <property type="entry name" value="OS05G0367900 PROTEIN"/>
    <property type="match status" value="1"/>
</dbReference>
<gene>
    <name evidence="4" type="ORF">RIF29_31686</name>
</gene>
<protein>
    <recommendedName>
        <fullName evidence="6">Late embryogenesis abundant protein LEA-2 subgroup domain-containing protein</fullName>
    </recommendedName>
</protein>
<keyword evidence="2 3" id="KW-0472">Membrane</keyword>
<dbReference type="InterPro" id="IPR044839">
    <property type="entry name" value="NDR1-like"/>
</dbReference>
<dbReference type="Proteomes" id="UP001372338">
    <property type="component" value="Unassembled WGS sequence"/>
</dbReference>
<comment type="subcellular location">
    <subcellularLocation>
        <location evidence="1">Membrane</location>
    </subcellularLocation>
</comment>
<keyword evidence="5" id="KW-1185">Reference proteome</keyword>
<dbReference type="GO" id="GO:0005886">
    <property type="term" value="C:plasma membrane"/>
    <property type="evidence" value="ECO:0007669"/>
    <property type="project" value="TreeGrafter"/>
</dbReference>
<keyword evidence="3" id="KW-0812">Transmembrane</keyword>
<name>A0AAN9HVE6_CROPI</name>
<proteinExistence type="predicted"/>
<comment type="caution">
    <text evidence="4">The sequence shown here is derived from an EMBL/GenBank/DDBJ whole genome shotgun (WGS) entry which is preliminary data.</text>
</comment>